<dbReference type="PANTHER" id="PTHR10138:SF0">
    <property type="entry name" value="TRYPTOPHAN 2,3-DIOXYGENASE"/>
    <property type="match status" value="1"/>
</dbReference>
<name>A0ABU3QK15_9ACTN</name>
<dbReference type="Gene3D" id="1.20.58.480">
    <property type="match status" value="2"/>
</dbReference>
<gene>
    <name evidence="1" type="ORF">RND61_13620</name>
</gene>
<accession>A0ABU3QK15</accession>
<comment type="caution">
    <text evidence="1">The sequence shown here is derived from an EMBL/GenBank/DDBJ whole genome shotgun (WGS) entry which is preliminary data.</text>
</comment>
<protein>
    <submittedName>
        <fullName evidence="1">Tryptophan 2,3-dioxygenase family protein</fullName>
    </submittedName>
</protein>
<dbReference type="InterPro" id="IPR037217">
    <property type="entry name" value="Trp/Indoleamine_2_3_dOase-like"/>
</dbReference>
<dbReference type="InterPro" id="IPR004981">
    <property type="entry name" value="Trp_2_3_dOase"/>
</dbReference>
<dbReference type="PANTHER" id="PTHR10138">
    <property type="entry name" value="TRYPTOPHAN 2,3-DIOXYGENASE"/>
    <property type="match status" value="1"/>
</dbReference>
<dbReference type="RefSeq" id="WP_315878180.1">
    <property type="nucleotide sequence ID" value="NZ_JAWCTQ010000014.1"/>
</dbReference>
<dbReference type="Pfam" id="PF03301">
    <property type="entry name" value="Trp_dioxygenase"/>
    <property type="match status" value="1"/>
</dbReference>
<proteinExistence type="predicted"/>
<reference evidence="1 2" key="1">
    <citation type="submission" date="2023-09" db="EMBL/GenBank/DDBJ databases">
        <title>Streptomyces sp. nov.: A antagonism against Alternaria gaisen Producing Streptochlin, Isolated from Tamarix root soil.</title>
        <authorList>
            <person name="Chen Y."/>
        </authorList>
    </citation>
    <scope>NUCLEOTIDE SEQUENCE [LARGE SCALE GENOMIC DNA]</scope>
    <source>
        <strain evidence="1 2">TRM76323</strain>
    </source>
</reference>
<dbReference type="SUPFAM" id="SSF140959">
    <property type="entry name" value="Indolic compounds 2,3-dioxygenase-like"/>
    <property type="match status" value="1"/>
</dbReference>
<organism evidence="1 2">
    <name type="scientific">Streptomyces tamarix</name>
    <dbReference type="NCBI Taxonomy" id="3078565"/>
    <lineage>
        <taxon>Bacteria</taxon>
        <taxon>Bacillati</taxon>
        <taxon>Actinomycetota</taxon>
        <taxon>Actinomycetes</taxon>
        <taxon>Kitasatosporales</taxon>
        <taxon>Streptomycetaceae</taxon>
        <taxon>Streptomyces</taxon>
    </lineage>
</organism>
<evidence type="ECO:0000313" key="1">
    <source>
        <dbReference type="EMBL" id="MDT9683103.1"/>
    </source>
</evidence>
<dbReference type="EMBL" id="JAWCTQ010000014">
    <property type="protein sequence ID" value="MDT9683103.1"/>
    <property type="molecule type" value="Genomic_DNA"/>
</dbReference>
<keyword evidence="2" id="KW-1185">Reference proteome</keyword>
<evidence type="ECO:0000313" key="2">
    <source>
        <dbReference type="Proteomes" id="UP001250181"/>
    </source>
</evidence>
<dbReference type="Proteomes" id="UP001250181">
    <property type="component" value="Unassembled WGS sequence"/>
</dbReference>
<sequence length="214" mass="23607">MGTEYSRYLRLDQLLELQQPATGPEFARRRSSEHFFIVVHQASELLLKQLLADLHAVTAELRRSRVDWPLVHESLERADALVTALKDLLRLFDHLSVDEFAAFRPALGSASAGQSHQFSSFLSSMGIGGHPSPLTATLRSAVRGENTDSEEFGRAVRSLRGLASSVEEWQRRHIAVAERFIADAPGTGGTAGVAWLRRRQCPALPDLPQLSSPS</sequence>